<evidence type="ECO:0000259" key="2">
    <source>
        <dbReference type="Pfam" id="PF04149"/>
    </source>
</evidence>
<organism evidence="3 4">
    <name type="scientific">Streptomyces phaeoluteigriseus</name>
    <dbReference type="NCBI Taxonomy" id="114686"/>
    <lineage>
        <taxon>Bacteria</taxon>
        <taxon>Bacillati</taxon>
        <taxon>Actinomycetota</taxon>
        <taxon>Actinomycetes</taxon>
        <taxon>Kitasatosporales</taxon>
        <taxon>Streptomycetaceae</taxon>
        <taxon>Streptomyces</taxon>
        <taxon>Streptomyces aurantiacus group</taxon>
    </lineage>
</organism>
<dbReference type="OrthoDB" id="4323652at2"/>
<dbReference type="InterPro" id="IPR007278">
    <property type="entry name" value="DUF397"/>
</dbReference>
<gene>
    <name evidence="3" type="ORF">BM536_013230</name>
</gene>
<evidence type="ECO:0000313" key="3">
    <source>
        <dbReference type="EMBL" id="OQD55513.1"/>
    </source>
</evidence>
<name>A0A1V6MTB0_9ACTN</name>
<accession>A0A1V6MTB0</accession>
<sequence>MDVGMGGECVERAGTYGGALVRDSKRAGDHIVTVGSTAWRSFVHAVRQGPWAEGERDRFQHVVSGPTRDSAVPTHEAARDSPGLASVPCAS</sequence>
<dbReference type="STRING" id="114686.BM536_013230"/>
<feature type="region of interest" description="Disordered" evidence="1">
    <location>
        <begin position="64"/>
        <end position="91"/>
    </location>
</feature>
<reference evidence="4" key="1">
    <citation type="submission" date="2016-11" db="EMBL/GenBank/DDBJ databases">
        <authorList>
            <person name="Schniete J.K."/>
            <person name="Salih T."/>
            <person name="Algora Gallardo L."/>
            <person name="Martinez Fernandez S."/>
            <person name="Herron P.R."/>
        </authorList>
    </citation>
    <scope>NUCLEOTIDE SEQUENCE [LARGE SCALE GENOMIC DNA]</scope>
    <source>
        <strain evidence="4">DSM 41896</strain>
    </source>
</reference>
<dbReference type="AlphaFoldDB" id="A0A1V6MTB0"/>
<feature type="domain" description="DUF397" evidence="2">
    <location>
        <begin position="6"/>
        <end position="47"/>
    </location>
</feature>
<evidence type="ECO:0000313" key="4">
    <source>
        <dbReference type="Proteomes" id="UP000184286"/>
    </source>
</evidence>
<reference evidence="3 4" key="2">
    <citation type="submission" date="2017-02" db="EMBL/GenBank/DDBJ databases">
        <title>Draft genome sequence of Streptomyces phaeoluteigriseus type strain DSM41896.</title>
        <authorList>
            <person name="Salih T.S."/>
            <person name="Algora Gallardo L."/>
            <person name="Melo Santos T."/>
            <person name="Filgueira Martinez S."/>
            <person name="Herron P.R."/>
        </authorList>
    </citation>
    <scope>NUCLEOTIDE SEQUENCE [LARGE SCALE GENOMIC DNA]</scope>
    <source>
        <strain evidence="3 4">DSM 41896</strain>
    </source>
</reference>
<comment type="caution">
    <text evidence="3">The sequence shown here is derived from an EMBL/GenBank/DDBJ whole genome shotgun (WGS) entry which is preliminary data.</text>
</comment>
<protein>
    <recommendedName>
        <fullName evidence="2">DUF397 domain-containing protein</fullName>
    </recommendedName>
</protein>
<evidence type="ECO:0000256" key="1">
    <source>
        <dbReference type="SAM" id="MobiDB-lite"/>
    </source>
</evidence>
<proteinExistence type="predicted"/>
<dbReference type="EMBL" id="MPOH02000011">
    <property type="protein sequence ID" value="OQD55513.1"/>
    <property type="molecule type" value="Genomic_DNA"/>
</dbReference>
<dbReference type="Proteomes" id="UP000184286">
    <property type="component" value="Unassembled WGS sequence"/>
</dbReference>
<dbReference type="Pfam" id="PF04149">
    <property type="entry name" value="DUF397"/>
    <property type="match status" value="1"/>
</dbReference>